<reference evidence="1 2" key="2">
    <citation type="submission" date="2020-03" db="EMBL/GenBank/DDBJ databases">
        <authorList>
            <person name="Ichikawa N."/>
            <person name="Kimura A."/>
            <person name="Kitahashi Y."/>
            <person name="Uohara A."/>
        </authorList>
    </citation>
    <scope>NUCLEOTIDE SEQUENCE [LARGE SCALE GENOMIC DNA]</scope>
    <source>
        <strain evidence="1 2">NBRC 105367</strain>
    </source>
</reference>
<reference evidence="1 2" key="1">
    <citation type="submission" date="2020-03" db="EMBL/GenBank/DDBJ databases">
        <title>Whole genome shotgun sequence of Phytohabitans suffuscus NBRC 105367.</title>
        <authorList>
            <person name="Komaki H."/>
            <person name="Tamura T."/>
        </authorList>
    </citation>
    <scope>NUCLEOTIDE SEQUENCE [LARGE SCALE GENOMIC DNA]</scope>
    <source>
        <strain evidence="1 2">NBRC 105367</strain>
    </source>
</reference>
<organism evidence="1 2">
    <name type="scientific">Phytohabitans suffuscus</name>
    <dbReference type="NCBI Taxonomy" id="624315"/>
    <lineage>
        <taxon>Bacteria</taxon>
        <taxon>Bacillati</taxon>
        <taxon>Actinomycetota</taxon>
        <taxon>Actinomycetes</taxon>
        <taxon>Micromonosporales</taxon>
        <taxon>Micromonosporaceae</taxon>
    </lineage>
</organism>
<name>A0A6F8YQU8_9ACTN</name>
<proteinExistence type="predicted"/>
<accession>A0A6F8YQU8</accession>
<gene>
    <name evidence="1" type="ORF">Psuf_057850</name>
</gene>
<evidence type="ECO:0000313" key="1">
    <source>
        <dbReference type="EMBL" id="BCB88472.1"/>
    </source>
</evidence>
<dbReference type="PANTHER" id="PTHR47756:SF2">
    <property type="entry name" value="BLL6612 PROTEIN"/>
    <property type="match status" value="1"/>
</dbReference>
<dbReference type="EMBL" id="AP022871">
    <property type="protein sequence ID" value="BCB88472.1"/>
    <property type="molecule type" value="Genomic_DNA"/>
</dbReference>
<dbReference type="RefSeq" id="WP_232075098.1">
    <property type="nucleotide sequence ID" value="NZ_AP022871.1"/>
</dbReference>
<dbReference type="Proteomes" id="UP000503011">
    <property type="component" value="Chromosome"/>
</dbReference>
<keyword evidence="2" id="KW-1185">Reference proteome</keyword>
<dbReference type="PANTHER" id="PTHR47756">
    <property type="entry name" value="BLL6612 PROTEIN-RELATED"/>
    <property type="match status" value="1"/>
</dbReference>
<dbReference type="AlphaFoldDB" id="A0A6F8YQU8"/>
<evidence type="ECO:0000313" key="2">
    <source>
        <dbReference type="Proteomes" id="UP000503011"/>
    </source>
</evidence>
<sequence length="65" mass="7064">MVQAAIAACHALAPSYAGTNWDAVICWYDVLLALRDNPVARLNRAVAVAEPQLAHLRRRLAELPG</sequence>
<protein>
    <submittedName>
        <fullName evidence="1">Uncharacterized protein</fullName>
    </submittedName>
</protein>
<dbReference type="KEGG" id="psuu:Psuf_057850"/>